<dbReference type="Proteomes" id="UP001165366">
    <property type="component" value="Unassembled WGS sequence"/>
</dbReference>
<keyword evidence="8" id="KW-1185">Reference proteome</keyword>
<dbReference type="InterPro" id="IPR001610">
    <property type="entry name" value="PAC"/>
</dbReference>
<dbReference type="InterPro" id="IPR005467">
    <property type="entry name" value="His_kinase_dom"/>
</dbReference>
<dbReference type="InterPro" id="IPR036890">
    <property type="entry name" value="HATPase_C_sf"/>
</dbReference>
<dbReference type="InterPro" id="IPR011712">
    <property type="entry name" value="Sig_transdc_His_kin_sub3_dim/P"/>
</dbReference>
<dbReference type="PANTHER" id="PTHR24421">
    <property type="entry name" value="NITRATE/NITRITE SENSOR PROTEIN NARX-RELATED"/>
    <property type="match status" value="1"/>
</dbReference>
<dbReference type="Pfam" id="PF13426">
    <property type="entry name" value="PAS_9"/>
    <property type="match status" value="2"/>
</dbReference>
<dbReference type="SMART" id="SM00086">
    <property type="entry name" value="PAC"/>
    <property type="match status" value="2"/>
</dbReference>
<dbReference type="SMART" id="SM00091">
    <property type="entry name" value="PAS"/>
    <property type="match status" value="2"/>
</dbReference>
<dbReference type="SUPFAM" id="SSF55785">
    <property type="entry name" value="PYP-like sensor domain (PAS domain)"/>
    <property type="match status" value="2"/>
</dbReference>
<evidence type="ECO:0000259" key="5">
    <source>
        <dbReference type="PROSITE" id="PS50112"/>
    </source>
</evidence>
<keyword evidence="1" id="KW-0808">Transferase</keyword>
<evidence type="ECO:0000313" key="8">
    <source>
        <dbReference type="Proteomes" id="UP001165366"/>
    </source>
</evidence>
<dbReference type="InterPro" id="IPR050482">
    <property type="entry name" value="Sensor_HK_TwoCompSys"/>
</dbReference>
<evidence type="ECO:0000256" key="1">
    <source>
        <dbReference type="ARBA" id="ARBA00022679"/>
    </source>
</evidence>
<accession>A0ABS9K8Y9</accession>
<dbReference type="SUPFAM" id="SSF55874">
    <property type="entry name" value="ATPase domain of HSP90 chaperone/DNA topoisomerase II/histidine kinase"/>
    <property type="match status" value="1"/>
</dbReference>
<dbReference type="InterPro" id="IPR003594">
    <property type="entry name" value="HATPase_dom"/>
</dbReference>
<dbReference type="NCBIfam" id="TIGR00229">
    <property type="entry name" value="sensory_box"/>
    <property type="match status" value="2"/>
</dbReference>
<protein>
    <submittedName>
        <fullName evidence="7">PAS domain S-box protein</fullName>
    </submittedName>
</protein>
<dbReference type="InterPro" id="IPR000700">
    <property type="entry name" value="PAS-assoc_C"/>
</dbReference>
<dbReference type="RefSeq" id="WP_237852151.1">
    <property type="nucleotide sequence ID" value="NZ_JAKLWS010000001.1"/>
</dbReference>
<evidence type="ECO:0000313" key="7">
    <source>
        <dbReference type="EMBL" id="MCG2587311.1"/>
    </source>
</evidence>
<comment type="caution">
    <text evidence="7">The sequence shown here is derived from an EMBL/GenBank/DDBJ whole genome shotgun (WGS) entry which is preliminary data.</text>
</comment>
<keyword evidence="3" id="KW-0902">Two-component regulatory system</keyword>
<dbReference type="EMBL" id="JAKLWS010000001">
    <property type="protein sequence ID" value="MCG2587311.1"/>
    <property type="molecule type" value="Genomic_DNA"/>
</dbReference>
<dbReference type="CDD" id="cd16917">
    <property type="entry name" value="HATPase_UhpB-NarQ-NarX-like"/>
    <property type="match status" value="1"/>
</dbReference>
<dbReference type="Gene3D" id="3.30.565.10">
    <property type="entry name" value="Histidine kinase-like ATPase, C-terminal domain"/>
    <property type="match status" value="1"/>
</dbReference>
<dbReference type="InterPro" id="IPR000014">
    <property type="entry name" value="PAS"/>
</dbReference>
<dbReference type="Gene3D" id="1.20.5.1930">
    <property type="match status" value="1"/>
</dbReference>
<feature type="domain" description="PAS" evidence="5">
    <location>
        <begin position="130"/>
        <end position="203"/>
    </location>
</feature>
<dbReference type="PROSITE" id="PS50112">
    <property type="entry name" value="PAS"/>
    <property type="match status" value="2"/>
</dbReference>
<dbReference type="Pfam" id="PF07730">
    <property type="entry name" value="HisKA_3"/>
    <property type="match status" value="1"/>
</dbReference>
<name>A0ABS9K8Y9_9BACT</name>
<feature type="domain" description="Histidine kinase" evidence="4">
    <location>
        <begin position="265"/>
        <end position="460"/>
    </location>
</feature>
<organism evidence="7 8">
    <name type="scientific">Rhodohalobacter sulfatireducens</name>
    <dbReference type="NCBI Taxonomy" id="2911366"/>
    <lineage>
        <taxon>Bacteria</taxon>
        <taxon>Pseudomonadati</taxon>
        <taxon>Balneolota</taxon>
        <taxon>Balneolia</taxon>
        <taxon>Balneolales</taxon>
        <taxon>Balneolaceae</taxon>
        <taxon>Rhodohalobacter</taxon>
    </lineage>
</organism>
<evidence type="ECO:0000256" key="3">
    <source>
        <dbReference type="ARBA" id="ARBA00023012"/>
    </source>
</evidence>
<dbReference type="Gene3D" id="3.30.450.20">
    <property type="entry name" value="PAS domain"/>
    <property type="match status" value="2"/>
</dbReference>
<evidence type="ECO:0000259" key="4">
    <source>
        <dbReference type="PROSITE" id="PS50109"/>
    </source>
</evidence>
<dbReference type="SMART" id="SM00387">
    <property type="entry name" value="HATPase_c"/>
    <property type="match status" value="1"/>
</dbReference>
<reference evidence="7" key="2">
    <citation type="submission" date="2024-05" db="EMBL/GenBank/DDBJ databases">
        <title>Rhodohalobacter halophilus gen. nov., sp. nov., a moderately halophilic member of the family Balneolaceae.</title>
        <authorList>
            <person name="Xia J."/>
        </authorList>
    </citation>
    <scope>NUCLEOTIDE SEQUENCE</scope>
    <source>
        <strain evidence="7">WB101</strain>
    </source>
</reference>
<reference evidence="7" key="1">
    <citation type="submission" date="2022-01" db="EMBL/GenBank/DDBJ databases">
        <authorList>
            <person name="Wang Y."/>
        </authorList>
    </citation>
    <scope>NUCLEOTIDE SEQUENCE</scope>
    <source>
        <strain evidence="7">WB101</strain>
    </source>
</reference>
<sequence>MQGSSLLNKIDLLNHIQHGIIVIDLDGTILYCNSACEELFGYTSEEIIGKSIKLLQEKAESATFYKLLDKCRREEKFKGRWRAKCKNGSQIWLDAQSSTLIDETNHKKYCVITINNIEPLETAKKDLEKSTALEKTIFETSTEAIFTADESGNILDFNRAAVRMFGYDKKEIIGKNLRTIIPSFNPKSLHVFIKRYYSKLEMKNTGEDIDTQGIRKDGSVFYISMSVSNVPWNSEQMFVGIIRDLTQKRELEKQMVDIANQERRRIGRELHDGLGQMLTGTRMVAESLARKLKANEIPGAGEVKEISNMIREADEQARAISRGLVEVHLVEKGLSNALENLAARIPKTFGINCIYTEEGEFEFDNHTLALHIYRIVQEAVTNAVRHADPENICIRLTKNETYLSVIIEDDGIGFESGKVPDGGSGIQIMKYRADLLGGTVNICRTDDDKTVVRVVIPIDLD</sequence>
<evidence type="ECO:0000259" key="6">
    <source>
        <dbReference type="PROSITE" id="PS50113"/>
    </source>
</evidence>
<evidence type="ECO:0000256" key="2">
    <source>
        <dbReference type="ARBA" id="ARBA00022777"/>
    </source>
</evidence>
<dbReference type="CDD" id="cd00130">
    <property type="entry name" value="PAS"/>
    <property type="match status" value="2"/>
</dbReference>
<proteinExistence type="predicted"/>
<dbReference type="Pfam" id="PF02518">
    <property type="entry name" value="HATPase_c"/>
    <property type="match status" value="1"/>
</dbReference>
<feature type="domain" description="PAS" evidence="5">
    <location>
        <begin position="12"/>
        <end position="51"/>
    </location>
</feature>
<feature type="domain" description="PAC" evidence="6">
    <location>
        <begin position="207"/>
        <end position="257"/>
    </location>
</feature>
<keyword evidence="2" id="KW-0418">Kinase</keyword>
<dbReference type="PROSITE" id="PS50113">
    <property type="entry name" value="PAC"/>
    <property type="match status" value="1"/>
</dbReference>
<dbReference type="InterPro" id="IPR035965">
    <property type="entry name" value="PAS-like_dom_sf"/>
</dbReference>
<dbReference type="PROSITE" id="PS50109">
    <property type="entry name" value="HIS_KIN"/>
    <property type="match status" value="1"/>
</dbReference>
<gene>
    <name evidence="7" type="ORF">L6773_01950</name>
</gene>